<dbReference type="RefSeq" id="WP_188695470.1">
    <property type="nucleotide sequence ID" value="NZ_BMIR01000014.1"/>
</dbReference>
<accession>A0A8J3DXF3</accession>
<comment type="caution">
    <text evidence="1">The sequence shown here is derived from an EMBL/GenBank/DDBJ whole genome shotgun (WGS) entry which is preliminary data.</text>
</comment>
<name>A0A8J3DXF3_9BACL</name>
<evidence type="ECO:0000313" key="1">
    <source>
        <dbReference type="EMBL" id="GGE47951.1"/>
    </source>
</evidence>
<organism evidence="1 2">
    <name type="scientific">Pullulanibacillus camelliae</name>
    <dbReference type="NCBI Taxonomy" id="1707096"/>
    <lineage>
        <taxon>Bacteria</taxon>
        <taxon>Bacillati</taxon>
        <taxon>Bacillota</taxon>
        <taxon>Bacilli</taxon>
        <taxon>Bacillales</taxon>
        <taxon>Sporolactobacillaceae</taxon>
        <taxon>Pullulanibacillus</taxon>
    </lineage>
</organism>
<dbReference type="Proteomes" id="UP000628775">
    <property type="component" value="Unassembled WGS sequence"/>
</dbReference>
<keyword evidence="2" id="KW-1185">Reference proteome</keyword>
<gene>
    <name evidence="1" type="ORF">GCM10011391_28410</name>
</gene>
<reference evidence="1" key="2">
    <citation type="submission" date="2020-09" db="EMBL/GenBank/DDBJ databases">
        <authorList>
            <person name="Sun Q."/>
            <person name="Zhou Y."/>
        </authorList>
    </citation>
    <scope>NUCLEOTIDE SEQUENCE</scope>
    <source>
        <strain evidence="1">CGMCC 1.15371</strain>
    </source>
</reference>
<dbReference type="EMBL" id="BMIR01000014">
    <property type="protein sequence ID" value="GGE47951.1"/>
    <property type="molecule type" value="Genomic_DNA"/>
</dbReference>
<protein>
    <submittedName>
        <fullName evidence="1">Uncharacterized protein</fullName>
    </submittedName>
</protein>
<dbReference type="AlphaFoldDB" id="A0A8J3DXF3"/>
<proteinExistence type="predicted"/>
<sequence length="62" mass="7091">MQQTIENPMVLAPIPESKVIDNCACGCGEEIVEGYEYIYMDGYWFADYPCLMRYIGADWRGA</sequence>
<reference evidence="1" key="1">
    <citation type="journal article" date="2014" name="Int. J. Syst. Evol. Microbiol.">
        <title>Complete genome sequence of Corynebacterium casei LMG S-19264T (=DSM 44701T), isolated from a smear-ripened cheese.</title>
        <authorList>
            <consortium name="US DOE Joint Genome Institute (JGI-PGF)"/>
            <person name="Walter F."/>
            <person name="Albersmeier A."/>
            <person name="Kalinowski J."/>
            <person name="Ruckert C."/>
        </authorList>
    </citation>
    <scope>NUCLEOTIDE SEQUENCE</scope>
    <source>
        <strain evidence="1">CGMCC 1.15371</strain>
    </source>
</reference>
<evidence type="ECO:0000313" key="2">
    <source>
        <dbReference type="Proteomes" id="UP000628775"/>
    </source>
</evidence>